<evidence type="ECO:0000313" key="4">
    <source>
        <dbReference type="Proteomes" id="UP001597068"/>
    </source>
</evidence>
<feature type="domain" description="YchJ-like middle NTF2-like" evidence="2">
    <location>
        <begin position="30"/>
        <end position="124"/>
    </location>
</feature>
<dbReference type="InterPro" id="IPR048469">
    <property type="entry name" value="YchJ-like_M"/>
</dbReference>
<gene>
    <name evidence="3" type="ORF">ACFQ04_15720</name>
</gene>
<reference evidence="4" key="1">
    <citation type="journal article" date="2019" name="Int. J. Syst. Evol. Microbiol.">
        <title>The Global Catalogue of Microorganisms (GCM) 10K type strain sequencing project: providing services to taxonomists for standard genome sequencing and annotation.</title>
        <authorList>
            <consortium name="The Broad Institute Genomics Platform"/>
            <consortium name="The Broad Institute Genome Sequencing Center for Infectious Disease"/>
            <person name="Wu L."/>
            <person name="Ma J."/>
        </authorList>
    </citation>
    <scope>NUCLEOTIDE SEQUENCE [LARGE SCALE GENOMIC DNA]</scope>
    <source>
        <strain evidence="4">CCUG 50873</strain>
    </source>
</reference>
<dbReference type="Pfam" id="PF17775">
    <property type="entry name" value="YchJ_M-like"/>
    <property type="match status" value="1"/>
</dbReference>
<comment type="similarity">
    <text evidence="1">Belongs to the UPF0225 family.</text>
</comment>
<evidence type="ECO:0000313" key="3">
    <source>
        <dbReference type="EMBL" id="MFD0927187.1"/>
    </source>
</evidence>
<sequence>MSSERCPCTSGLPLEDCCGPVLAGDRPAPTAVALMRSRFTAFALGDVDHLRASWHPTTRPDRLDLDPGTRWYRLDIESVSAGGLLDSSGEVVFRAHHRSADGRGVLSERSRFVREHGRWFYLDGVVG</sequence>
<dbReference type="EMBL" id="JBHTIL010000002">
    <property type="protein sequence ID" value="MFD0927187.1"/>
    <property type="molecule type" value="Genomic_DNA"/>
</dbReference>
<dbReference type="SUPFAM" id="SSF54427">
    <property type="entry name" value="NTF2-like"/>
    <property type="match status" value="1"/>
</dbReference>
<proteinExistence type="inferred from homology"/>
<evidence type="ECO:0000256" key="1">
    <source>
        <dbReference type="HAMAP-Rule" id="MF_00612"/>
    </source>
</evidence>
<dbReference type="InterPro" id="IPR032710">
    <property type="entry name" value="NTF2-like_dom_sf"/>
</dbReference>
<keyword evidence="4" id="KW-1185">Reference proteome</keyword>
<dbReference type="HAMAP" id="MF_00612">
    <property type="entry name" value="UPF0225"/>
    <property type="match status" value="1"/>
</dbReference>
<dbReference type="RefSeq" id="WP_253648848.1">
    <property type="nucleotide sequence ID" value="NZ_BAAAMO010000006.1"/>
</dbReference>
<comment type="caution">
    <text evidence="3">The sequence shown here is derived from an EMBL/GenBank/DDBJ whole genome shotgun (WGS) entry which is preliminary data.</text>
</comment>
<protein>
    <recommendedName>
        <fullName evidence="1">UPF0225 protein ACFQ04_15720</fullName>
    </recommendedName>
</protein>
<name>A0ABW3GAU5_9NOCA</name>
<dbReference type="Proteomes" id="UP001597068">
    <property type="component" value="Unassembled WGS sequence"/>
</dbReference>
<dbReference type="InterPro" id="IPR023006">
    <property type="entry name" value="YchJ-like"/>
</dbReference>
<evidence type="ECO:0000259" key="2">
    <source>
        <dbReference type="Pfam" id="PF17775"/>
    </source>
</evidence>
<organism evidence="3 4">
    <name type="scientific">Williamsia deligens</name>
    <dbReference type="NCBI Taxonomy" id="321325"/>
    <lineage>
        <taxon>Bacteria</taxon>
        <taxon>Bacillati</taxon>
        <taxon>Actinomycetota</taxon>
        <taxon>Actinomycetes</taxon>
        <taxon>Mycobacteriales</taxon>
        <taxon>Nocardiaceae</taxon>
        <taxon>Williamsia</taxon>
    </lineage>
</organism>
<dbReference type="Gene3D" id="3.10.450.50">
    <property type="match status" value="1"/>
</dbReference>
<accession>A0ABW3GAU5</accession>